<evidence type="ECO:0000256" key="1">
    <source>
        <dbReference type="SAM" id="Phobius"/>
    </source>
</evidence>
<reference evidence="2 3" key="1">
    <citation type="journal article" date="2019" name="Int. J. Syst. Evol. Microbiol.">
        <title>The Global Catalogue of Microorganisms (GCM) 10K type strain sequencing project: providing services to taxonomists for standard genome sequencing and annotation.</title>
        <authorList>
            <consortium name="The Broad Institute Genomics Platform"/>
            <consortium name="The Broad Institute Genome Sequencing Center for Infectious Disease"/>
            <person name="Wu L."/>
            <person name="Ma J."/>
        </authorList>
    </citation>
    <scope>NUCLEOTIDE SEQUENCE [LARGE SCALE GENOMIC DNA]</scope>
    <source>
        <strain evidence="2 3">JCM 16034</strain>
    </source>
</reference>
<evidence type="ECO:0000313" key="2">
    <source>
        <dbReference type="EMBL" id="GAA2202651.1"/>
    </source>
</evidence>
<feature type="transmembrane region" description="Helical" evidence="1">
    <location>
        <begin position="43"/>
        <end position="63"/>
    </location>
</feature>
<feature type="transmembrane region" description="Helical" evidence="1">
    <location>
        <begin position="75"/>
        <end position="99"/>
    </location>
</feature>
<evidence type="ECO:0008006" key="4">
    <source>
        <dbReference type="Google" id="ProtNLM"/>
    </source>
</evidence>
<dbReference type="EMBL" id="BAAAQW010000011">
    <property type="protein sequence ID" value="GAA2202651.1"/>
    <property type="molecule type" value="Genomic_DNA"/>
</dbReference>
<evidence type="ECO:0000313" key="3">
    <source>
        <dbReference type="Proteomes" id="UP001500432"/>
    </source>
</evidence>
<proteinExistence type="predicted"/>
<sequence>MSGRVAAVSGRAVFEVIRERLGPRDALANLAAFDPVQLTEVSVILSAVALPLTHIPIMIVANDRNYMGEHVNGRWFNAVGTLFLALILAAALPAIPLMVLSGAGS</sequence>
<keyword evidence="1" id="KW-0472">Membrane</keyword>
<organism evidence="2 3">
    <name type="scientific">Sinomonas flava</name>
    <dbReference type="NCBI Taxonomy" id="496857"/>
    <lineage>
        <taxon>Bacteria</taxon>
        <taxon>Bacillati</taxon>
        <taxon>Actinomycetota</taxon>
        <taxon>Actinomycetes</taxon>
        <taxon>Micrococcales</taxon>
        <taxon>Micrococcaceae</taxon>
        <taxon>Sinomonas</taxon>
    </lineage>
</organism>
<keyword evidence="3" id="KW-1185">Reference proteome</keyword>
<dbReference type="Proteomes" id="UP001500432">
    <property type="component" value="Unassembled WGS sequence"/>
</dbReference>
<keyword evidence="1" id="KW-1133">Transmembrane helix</keyword>
<keyword evidence="1" id="KW-0812">Transmembrane</keyword>
<protein>
    <recommendedName>
        <fullName evidence="4">Divalent metal cation transporter</fullName>
    </recommendedName>
</protein>
<accession>A0ABN3C0U4</accession>
<gene>
    <name evidence="2" type="ORF">GCM10009849_31910</name>
</gene>
<name>A0ABN3C0U4_9MICC</name>
<comment type="caution">
    <text evidence="2">The sequence shown here is derived from an EMBL/GenBank/DDBJ whole genome shotgun (WGS) entry which is preliminary data.</text>
</comment>